<evidence type="ECO:0000256" key="2">
    <source>
        <dbReference type="SAM" id="SignalP"/>
    </source>
</evidence>
<feature type="compositionally biased region" description="Low complexity" evidence="1">
    <location>
        <begin position="572"/>
        <end position="586"/>
    </location>
</feature>
<evidence type="ECO:0000256" key="1">
    <source>
        <dbReference type="SAM" id="MobiDB-lite"/>
    </source>
</evidence>
<dbReference type="EMBL" id="JAVHJM010000011">
    <property type="protein sequence ID" value="KAK6502585.1"/>
    <property type="molecule type" value="Genomic_DNA"/>
</dbReference>
<reference evidence="3 4" key="1">
    <citation type="submission" date="2019-10" db="EMBL/GenBank/DDBJ databases">
        <authorList>
            <person name="Palmer J.M."/>
        </authorList>
    </citation>
    <scope>NUCLEOTIDE SEQUENCE [LARGE SCALE GENOMIC DNA]</scope>
    <source>
        <strain evidence="3 4">TWF506</strain>
    </source>
</reference>
<feature type="region of interest" description="Disordered" evidence="1">
    <location>
        <begin position="305"/>
        <end position="350"/>
    </location>
</feature>
<dbReference type="AlphaFoldDB" id="A0AAN8N8H9"/>
<feature type="region of interest" description="Disordered" evidence="1">
    <location>
        <begin position="424"/>
        <end position="452"/>
    </location>
</feature>
<feature type="compositionally biased region" description="Basic and acidic residues" evidence="1">
    <location>
        <begin position="651"/>
        <end position="688"/>
    </location>
</feature>
<feature type="compositionally biased region" description="Low complexity" evidence="1">
    <location>
        <begin position="548"/>
        <end position="564"/>
    </location>
</feature>
<gene>
    <name evidence="3" type="ORF">TWF506_003164</name>
</gene>
<accession>A0AAN8N8H9</accession>
<comment type="caution">
    <text evidence="3">The sequence shown here is derived from an EMBL/GenBank/DDBJ whole genome shotgun (WGS) entry which is preliminary data.</text>
</comment>
<feature type="compositionally biased region" description="Polar residues" evidence="1">
    <location>
        <begin position="499"/>
        <end position="511"/>
    </location>
</feature>
<organism evidence="3 4">
    <name type="scientific">Arthrobotrys conoides</name>
    <dbReference type="NCBI Taxonomy" id="74498"/>
    <lineage>
        <taxon>Eukaryota</taxon>
        <taxon>Fungi</taxon>
        <taxon>Dikarya</taxon>
        <taxon>Ascomycota</taxon>
        <taxon>Pezizomycotina</taxon>
        <taxon>Orbiliomycetes</taxon>
        <taxon>Orbiliales</taxon>
        <taxon>Orbiliaceae</taxon>
        <taxon>Arthrobotrys</taxon>
    </lineage>
</organism>
<keyword evidence="2" id="KW-0732">Signal</keyword>
<feature type="compositionally biased region" description="Basic and acidic residues" evidence="1">
    <location>
        <begin position="612"/>
        <end position="621"/>
    </location>
</feature>
<keyword evidence="4" id="KW-1185">Reference proteome</keyword>
<sequence length="697" mass="75179">MRSSSLSFVVLWALAGSTFALNEADTRGVGSNLAARDIDTDDVPSFGDPDSLIDLDSDILDEGWDENLALRSIAPEIFGNQESHAVSKIKKRGLLPALSYNVHPQVVADQPRDQRRNSAREHWEYLCNWRSPREDFNIRFAYGLFTDYLEQYENAGDWCSGPNNFCTKVWCHSRYFVEVCNYGETPWQVLCSNIISVARDIITAKANQDPAIWEDGFPEIPRSKQQQINDRKKICINHSAVYQPEALGLGFFNTLPRWFVRVSYGYSPDRVSCKHEGIQADVKRAAASQEQYMKDWYDKIQISEIDGGDDEKGGRKGAKPAGKTPKVDGEEEEEDDNTKGRYFPPKGSKNDTDAFGLPFYKDVGGTYPALPNLTEQAIHGFTGPPMSNYDPQDFIIPGLEDYYSAKNIPKNNLNVSSLKLGKQGSVGSLKPAGGNELSLDDGDKKGSGKGGIKKVDLDLEIPTKSVESMWFKPGHTSQARIPKHRNKAPSVHWSMDTTGTWISHHTSSGGSAPTPKPVKGAKQETATAAGMETPEKTIDAAAATATTAAKTSAVDNDKAATTAPAAPPATTAPPATEPTSSAAAKADGNGDASAAVPTIKPSPSGEIASAKAEPKPAKDEPTPAMPEPTAAKQEPAPPKPEPTAPKAEPTPAKDEAKPTTPEKEEVKPAPPAKDEAKPTIAAEKDEAKPTTAPTPSA</sequence>
<feature type="region of interest" description="Disordered" evidence="1">
    <location>
        <begin position="548"/>
        <end position="697"/>
    </location>
</feature>
<evidence type="ECO:0000313" key="3">
    <source>
        <dbReference type="EMBL" id="KAK6502585.1"/>
    </source>
</evidence>
<feature type="chain" id="PRO_5042849224" evidence="2">
    <location>
        <begin position="21"/>
        <end position="697"/>
    </location>
</feature>
<evidence type="ECO:0000313" key="4">
    <source>
        <dbReference type="Proteomes" id="UP001307849"/>
    </source>
</evidence>
<proteinExistence type="predicted"/>
<protein>
    <submittedName>
        <fullName evidence="3">Uncharacterized protein</fullName>
    </submittedName>
</protein>
<feature type="region of interest" description="Disordered" evidence="1">
    <location>
        <begin position="499"/>
        <end position="535"/>
    </location>
</feature>
<name>A0AAN8N8H9_9PEZI</name>
<dbReference type="Proteomes" id="UP001307849">
    <property type="component" value="Unassembled WGS sequence"/>
</dbReference>
<feature type="signal peptide" evidence="2">
    <location>
        <begin position="1"/>
        <end position="20"/>
    </location>
</feature>